<dbReference type="EMBL" id="PDUG01000002">
    <property type="protein sequence ID" value="PIC44437.1"/>
    <property type="molecule type" value="Genomic_DNA"/>
</dbReference>
<keyword evidence="4" id="KW-1185">Reference proteome</keyword>
<dbReference type="Gene3D" id="3.40.710.10">
    <property type="entry name" value="DD-peptidase/beta-lactamase superfamily"/>
    <property type="match status" value="1"/>
</dbReference>
<dbReference type="InterPro" id="IPR052907">
    <property type="entry name" value="Beta-lactamase/esterase"/>
</dbReference>
<name>A0A2G5UY23_9PELO</name>
<comment type="caution">
    <text evidence="3">The sequence shown here is derived from an EMBL/GenBank/DDBJ whole genome shotgun (WGS) entry which is preliminary data.</text>
</comment>
<protein>
    <recommendedName>
        <fullName evidence="2">Beta-lactamase-related domain-containing protein</fullName>
    </recommendedName>
</protein>
<reference evidence="4" key="1">
    <citation type="submission" date="2017-10" db="EMBL/GenBank/DDBJ databases">
        <title>Rapid genome shrinkage in a self-fertile nematode reveals novel sperm competition proteins.</title>
        <authorList>
            <person name="Yin D."/>
            <person name="Schwarz E.M."/>
            <person name="Thomas C.G."/>
            <person name="Felde R.L."/>
            <person name="Korf I.F."/>
            <person name="Cutter A.D."/>
            <person name="Schartner C.M."/>
            <person name="Ralston E.J."/>
            <person name="Meyer B.J."/>
            <person name="Haag E.S."/>
        </authorList>
    </citation>
    <scope>NUCLEOTIDE SEQUENCE [LARGE SCALE GENOMIC DNA]</scope>
    <source>
        <strain evidence="4">JU1422</strain>
    </source>
</reference>
<evidence type="ECO:0000256" key="1">
    <source>
        <dbReference type="SAM" id="SignalP"/>
    </source>
</evidence>
<keyword evidence="1" id="KW-0732">Signal</keyword>
<evidence type="ECO:0000313" key="4">
    <source>
        <dbReference type="Proteomes" id="UP000230233"/>
    </source>
</evidence>
<dbReference type="AlphaFoldDB" id="A0A2G5UY23"/>
<evidence type="ECO:0000259" key="2">
    <source>
        <dbReference type="Pfam" id="PF00144"/>
    </source>
</evidence>
<dbReference type="STRING" id="1611254.A0A2G5UY23"/>
<dbReference type="InterPro" id="IPR012338">
    <property type="entry name" value="Beta-lactam/transpept-like"/>
</dbReference>
<feature type="domain" description="Beta-lactamase-related" evidence="2">
    <location>
        <begin position="44"/>
        <end position="409"/>
    </location>
</feature>
<accession>A0A2G5UY23</accession>
<dbReference type="PANTHER" id="PTHR43319">
    <property type="entry name" value="BETA-LACTAMASE-RELATED"/>
    <property type="match status" value="1"/>
</dbReference>
<sequence length="543" mass="61677">MLYKIAWFIGVALVFVTIRNTNPEREIHVDGDVAKEWSHVADVFRKNLEENWERSGAAFVVYHKGQKVIDIWGGYADRESQRKWTKNTLSVAFSCSKAIGAIVIAKLVDEGRMEYDDLVTKYWPEFGKNGKGNVTIRWLITHKAGLAYTDHPIEWEDAIDHKKIDKILENQKPNWPPGTEIGYHAVTHGWLVDAIVRRVDHKKRTVGQYFREEIGQKFGLDFHLGLPLSEQHRVARIENPNFWNVLEEIFYAPSDFDVIRFLKDRITNGTLSKTTASTPFIKFVGAMTLNNPDLHRIEQPAVLGIGTARALAEIFELLRQNKIVSENVKRQMFFENYEMSEDFISGAKVPRGQGFMLKEFQHQGNPVKMYGHSGYGGQNIRTDFDHEITICYFSNGLKVGFGDTARTYKRLLKAVYDTYFKLETVPIIIIPVILLRSLLACRCWSSSDVLRALTMCGGDVGPPTSSIEDHRGNRTRPIHPPGGPTTAHVILSATGTLTVYCLFKKIARVNASKCLRLYSASTGLGTLYTFFHSFTRAIVLNRQ</sequence>
<dbReference type="InterPro" id="IPR001466">
    <property type="entry name" value="Beta-lactam-related"/>
</dbReference>
<dbReference type="PANTHER" id="PTHR43319:SF5">
    <property type="entry name" value="BETA-LACTAMASE-RELATED DOMAIN-CONTAINING PROTEIN"/>
    <property type="match status" value="1"/>
</dbReference>
<dbReference type="OrthoDB" id="5946976at2759"/>
<proteinExistence type="predicted"/>
<dbReference type="SUPFAM" id="SSF56601">
    <property type="entry name" value="beta-lactamase/transpeptidase-like"/>
    <property type="match status" value="1"/>
</dbReference>
<dbReference type="Proteomes" id="UP000230233">
    <property type="component" value="Chromosome II"/>
</dbReference>
<feature type="chain" id="PRO_5013721007" description="Beta-lactamase-related domain-containing protein" evidence="1">
    <location>
        <begin position="24"/>
        <end position="543"/>
    </location>
</feature>
<organism evidence="3 4">
    <name type="scientific">Caenorhabditis nigoni</name>
    <dbReference type="NCBI Taxonomy" id="1611254"/>
    <lineage>
        <taxon>Eukaryota</taxon>
        <taxon>Metazoa</taxon>
        <taxon>Ecdysozoa</taxon>
        <taxon>Nematoda</taxon>
        <taxon>Chromadorea</taxon>
        <taxon>Rhabditida</taxon>
        <taxon>Rhabditina</taxon>
        <taxon>Rhabditomorpha</taxon>
        <taxon>Rhabditoidea</taxon>
        <taxon>Rhabditidae</taxon>
        <taxon>Peloderinae</taxon>
        <taxon>Caenorhabditis</taxon>
    </lineage>
</organism>
<evidence type="ECO:0000313" key="3">
    <source>
        <dbReference type="EMBL" id="PIC44437.1"/>
    </source>
</evidence>
<gene>
    <name evidence="3" type="primary">Cni-lact-4</name>
    <name evidence="3" type="synonym">Cnig_chr_II.g4804</name>
    <name evidence="3" type="ORF">B9Z55_004804</name>
</gene>
<feature type="signal peptide" evidence="1">
    <location>
        <begin position="1"/>
        <end position="23"/>
    </location>
</feature>
<dbReference type="Pfam" id="PF00144">
    <property type="entry name" value="Beta-lactamase"/>
    <property type="match status" value="1"/>
</dbReference>